<evidence type="ECO:0000313" key="2">
    <source>
        <dbReference type="EMBL" id="EDN97833.1"/>
    </source>
</evidence>
<keyword evidence="1" id="KW-1133">Transmembrane helix</keyword>
<gene>
    <name evidence="2" type="ORF">SS1G_12687</name>
</gene>
<dbReference type="Proteomes" id="UP000001312">
    <property type="component" value="Unassembled WGS sequence"/>
</dbReference>
<keyword evidence="1" id="KW-0812">Transmembrane</keyword>
<sequence>MDVLRVDTYLMLLVMGTMIFEPLGSVGSCHMLVRSPGLRYFLTWKKSDWSGTYDDFGSKDTILLNGTLMELENDVNPVK</sequence>
<keyword evidence="1" id="KW-0472">Membrane</keyword>
<dbReference type="AlphaFoldDB" id="A7F512"/>
<evidence type="ECO:0000256" key="1">
    <source>
        <dbReference type="SAM" id="Phobius"/>
    </source>
</evidence>
<accession>A7F512</accession>
<feature type="transmembrane region" description="Helical" evidence="1">
    <location>
        <begin position="12"/>
        <end position="33"/>
    </location>
</feature>
<dbReference type="EMBL" id="CH476642">
    <property type="protein sequence ID" value="EDN97833.1"/>
    <property type="molecule type" value="Genomic_DNA"/>
</dbReference>
<dbReference type="RefSeq" id="XP_001586112.1">
    <property type="nucleotide sequence ID" value="XM_001586062.1"/>
</dbReference>
<reference evidence="3" key="1">
    <citation type="journal article" date="2011" name="PLoS Genet.">
        <title>Genomic analysis of the necrotrophic fungal pathogens Sclerotinia sclerotiorum and Botrytis cinerea.</title>
        <authorList>
            <person name="Amselem J."/>
            <person name="Cuomo C.A."/>
            <person name="van Kan J.A."/>
            <person name="Viaud M."/>
            <person name="Benito E.P."/>
            <person name="Couloux A."/>
            <person name="Coutinho P.M."/>
            <person name="de Vries R.P."/>
            <person name="Dyer P.S."/>
            <person name="Fillinger S."/>
            <person name="Fournier E."/>
            <person name="Gout L."/>
            <person name="Hahn M."/>
            <person name="Kohn L."/>
            <person name="Lapalu N."/>
            <person name="Plummer K.M."/>
            <person name="Pradier J.M."/>
            <person name="Quevillon E."/>
            <person name="Sharon A."/>
            <person name="Simon A."/>
            <person name="ten Have A."/>
            <person name="Tudzynski B."/>
            <person name="Tudzynski P."/>
            <person name="Wincker P."/>
            <person name="Andrew M."/>
            <person name="Anthouard V."/>
            <person name="Beever R.E."/>
            <person name="Beffa R."/>
            <person name="Benoit I."/>
            <person name="Bouzid O."/>
            <person name="Brault B."/>
            <person name="Chen Z."/>
            <person name="Choquer M."/>
            <person name="Collemare J."/>
            <person name="Cotton P."/>
            <person name="Danchin E.G."/>
            <person name="Da Silva C."/>
            <person name="Gautier A."/>
            <person name="Giraud C."/>
            <person name="Giraud T."/>
            <person name="Gonzalez C."/>
            <person name="Grossetete S."/>
            <person name="Guldener U."/>
            <person name="Henrissat B."/>
            <person name="Howlett B.J."/>
            <person name="Kodira C."/>
            <person name="Kretschmer M."/>
            <person name="Lappartient A."/>
            <person name="Leroch M."/>
            <person name="Levis C."/>
            <person name="Mauceli E."/>
            <person name="Neuveglise C."/>
            <person name="Oeser B."/>
            <person name="Pearson M."/>
            <person name="Poulain J."/>
            <person name="Poussereau N."/>
            <person name="Quesneville H."/>
            <person name="Rascle C."/>
            <person name="Schumacher J."/>
            <person name="Segurens B."/>
            <person name="Sexton A."/>
            <person name="Silva E."/>
            <person name="Sirven C."/>
            <person name="Soanes D.M."/>
            <person name="Talbot N.J."/>
            <person name="Templeton M."/>
            <person name="Yandava C."/>
            <person name="Yarden O."/>
            <person name="Zeng Q."/>
            <person name="Rollins J.A."/>
            <person name="Lebrun M.H."/>
            <person name="Dickman M."/>
        </authorList>
    </citation>
    <scope>NUCLEOTIDE SEQUENCE [LARGE SCALE GENOMIC DNA]</scope>
    <source>
        <strain evidence="3">ATCC 18683 / 1980 / Ss-1</strain>
    </source>
</reference>
<evidence type="ECO:0000313" key="3">
    <source>
        <dbReference type="Proteomes" id="UP000001312"/>
    </source>
</evidence>
<proteinExistence type="predicted"/>
<dbReference type="GeneID" id="5482180"/>
<keyword evidence="3" id="KW-1185">Reference proteome</keyword>
<organism evidence="2 3">
    <name type="scientific">Sclerotinia sclerotiorum (strain ATCC 18683 / 1980 / Ss-1)</name>
    <name type="common">White mold</name>
    <name type="synonym">Whetzelinia sclerotiorum</name>
    <dbReference type="NCBI Taxonomy" id="665079"/>
    <lineage>
        <taxon>Eukaryota</taxon>
        <taxon>Fungi</taxon>
        <taxon>Dikarya</taxon>
        <taxon>Ascomycota</taxon>
        <taxon>Pezizomycotina</taxon>
        <taxon>Leotiomycetes</taxon>
        <taxon>Helotiales</taxon>
        <taxon>Sclerotiniaceae</taxon>
        <taxon>Sclerotinia</taxon>
    </lineage>
</organism>
<protein>
    <submittedName>
        <fullName evidence="2">Uncharacterized protein</fullName>
    </submittedName>
</protein>
<name>A7F512_SCLS1</name>
<dbReference type="InParanoid" id="A7F512"/>
<dbReference type="KEGG" id="ssl:SS1G_12687"/>